<protein>
    <submittedName>
        <fullName evidence="1">Uncharacterized protein</fullName>
    </submittedName>
</protein>
<dbReference type="Proteomes" id="UP000241167">
    <property type="component" value="Unassembled WGS sequence"/>
</dbReference>
<evidence type="ECO:0000313" key="1">
    <source>
        <dbReference type="EMBL" id="PSJ37340.1"/>
    </source>
</evidence>
<evidence type="ECO:0000313" key="2">
    <source>
        <dbReference type="Proteomes" id="UP000241167"/>
    </source>
</evidence>
<dbReference type="EMBL" id="PXYI01000009">
    <property type="protein sequence ID" value="PSJ37340.1"/>
    <property type="molecule type" value="Genomic_DNA"/>
</dbReference>
<accession>A0A2P7QHC6</accession>
<reference evidence="1 2" key="1">
    <citation type="submission" date="2018-03" db="EMBL/GenBank/DDBJ databases">
        <title>The draft genome of Sphingosinicella sp. GL-C-18.</title>
        <authorList>
            <person name="Liu L."/>
            <person name="Li L."/>
            <person name="Liang L."/>
            <person name="Zhang X."/>
            <person name="Wang T."/>
        </authorList>
    </citation>
    <scope>NUCLEOTIDE SEQUENCE [LARGE SCALE GENOMIC DNA]</scope>
    <source>
        <strain evidence="1 2">GL-C-18</strain>
    </source>
</reference>
<keyword evidence="2" id="KW-1185">Reference proteome</keyword>
<comment type="caution">
    <text evidence="1">The sequence shown here is derived from an EMBL/GenBank/DDBJ whole genome shotgun (WGS) entry which is preliminary data.</text>
</comment>
<proteinExistence type="predicted"/>
<dbReference type="AlphaFoldDB" id="A0A2P7QHC6"/>
<sequence>MPAFAESGSVKPTKDPNQVVCEKQEVLGSRLAVRRVCMTRAQWAEQRRAERDLVQNSQLNARQKNPCNRTGC</sequence>
<gene>
    <name evidence="1" type="ORF">C7I55_22760</name>
</gene>
<organism evidence="1 2">
    <name type="scientific">Allosphingosinicella deserti</name>
    <dbReference type="NCBI Taxonomy" id="2116704"/>
    <lineage>
        <taxon>Bacteria</taxon>
        <taxon>Pseudomonadati</taxon>
        <taxon>Pseudomonadota</taxon>
        <taxon>Alphaproteobacteria</taxon>
        <taxon>Sphingomonadales</taxon>
        <taxon>Sphingomonadaceae</taxon>
        <taxon>Allosphingosinicella</taxon>
    </lineage>
</organism>
<name>A0A2P7QHC6_9SPHN</name>